<keyword evidence="1" id="KW-0812">Transmembrane</keyword>
<organism evidence="2 3">
    <name type="scientific">Agromyces seonyuensis</name>
    <dbReference type="NCBI Taxonomy" id="2662446"/>
    <lineage>
        <taxon>Bacteria</taxon>
        <taxon>Bacillati</taxon>
        <taxon>Actinomycetota</taxon>
        <taxon>Actinomycetes</taxon>
        <taxon>Micrococcales</taxon>
        <taxon>Microbacteriaceae</taxon>
        <taxon>Agromyces</taxon>
    </lineage>
</organism>
<dbReference type="Pfam" id="PF09656">
    <property type="entry name" value="PGPGW"/>
    <property type="match status" value="1"/>
</dbReference>
<keyword evidence="1" id="KW-1133">Transmembrane helix</keyword>
<dbReference type="Proteomes" id="UP000438182">
    <property type="component" value="Unassembled WGS sequence"/>
</dbReference>
<feature type="transmembrane region" description="Helical" evidence="1">
    <location>
        <begin position="46"/>
        <end position="66"/>
    </location>
</feature>
<name>A0A6I4P6T8_9MICO</name>
<dbReference type="EMBL" id="WSTA01000135">
    <property type="protein sequence ID" value="MWC00380.1"/>
    <property type="molecule type" value="Genomic_DNA"/>
</dbReference>
<evidence type="ECO:0000256" key="1">
    <source>
        <dbReference type="SAM" id="Phobius"/>
    </source>
</evidence>
<sequence length="92" mass="9952">MLHAFRERLRAHPVLRRWYRGAVAVAGVLVMLLGLVLVPLPGPGWLIVFAGLAVLATEFAWAARAAGPIRRGVARMQAAYRARKAARGAEPA</sequence>
<evidence type="ECO:0000313" key="3">
    <source>
        <dbReference type="Proteomes" id="UP000438182"/>
    </source>
</evidence>
<gene>
    <name evidence="2" type="ORF">GB864_17715</name>
</gene>
<dbReference type="InterPro" id="IPR013434">
    <property type="entry name" value="CHP02611"/>
</dbReference>
<accession>A0A6I4P6T8</accession>
<dbReference type="InterPro" id="IPR019099">
    <property type="entry name" value="Uncharacterised_PGPGW_TM"/>
</dbReference>
<reference evidence="2 3" key="1">
    <citation type="submission" date="2019-12" db="EMBL/GenBank/DDBJ databases">
        <authorList>
            <person name="Kim Y.S."/>
        </authorList>
    </citation>
    <scope>NUCLEOTIDE SEQUENCE [LARGE SCALE GENOMIC DNA]</scope>
    <source>
        <strain evidence="2 3">MMS17-SY077</strain>
    </source>
</reference>
<keyword evidence="3" id="KW-1185">Reference proteome</keyword>
<dbReference type="NCBIfam" id="TIGR02611">
    <property type="entry name" value="TIGR02611 family protein"/>
    <property type="match status" value="1"/>
</dbReference>
<dbReference type="AlphaFoldDB" id="A0A6I4P6T8"/>
<protein>
    <submittedName>
        <fullName evidence="2">TIGR02611 family protein</fullName>
    </submittedName>
</protein>
<feature type="transmembrane region" description="Helical" evidence="1">
    <location>
        <begin position="21"/>
        <end position="40"/>
    </location>
</feature>
<evidence type="ECO:0000313" key="2">
    <source>
        <dbReference type="EMBL" id="MWC00380.1"/>
    </source>
</evidence>
<proteinExistence type="predicted"/>
<comment type="caution">
    <text evidence="2">The sequence shown here is derived from an EMBL/GenBank/DDBJ whole genome shotgun (WGS) entry which is preliminary data.</text>
</comment>
<keyword evidence="1" id="KW-0472">Membrane</keyword>